<evidence type="ECO:0000256" key="3">
    <source>
        <dbReference type="SAM" id="SignalP"/>
    </source>
</evidence>
<gene>
    <name evidence="5" type="ORF">EDC91_102228</name>
</gene>
<sequence length="257" mass="29174">MGNAMSNKGYQILLSLLILMSSAVAQSQVLLTADFRLRPPLMTYGKTPGTFSGDLVNILELACQRAGCELQWQEMPFQRSLHRLQSGEVHLVPRLIRNDEREHYTAFIGPVAVEDNPIIFIKHKYARLDTEQQLFAGTLGVKLGTYYSALINDNPRLKKYQAADDTNLAKMFAANRFDYIAVIDKSSIEAAFQRLGFRDYDYAALHYANHVPVYFGFSKYADHQEFIGKLQQELQQMVTRGEIDRMFAVGLLSPLKP</sequence>
<dbReference type="PANTHER" id="PTHR35936:SF19">
    <property type="entry name" value="AMINO-ACID-BINDING PROTEIN YXEM-RELATED"/>
    <property type="match status" value="1"/>
</dbReference>
<evidence type="ECO:0000313" key="6">
    <source>
        <dbReference type="Proteomes" id="UP000294832"/>
    </source>
</evidence>
<keyword evidence="2 3" id="KW-0732">Signal</keyword>
<dbReference type="AlphaFoldDB" id="A0A4R2FK51"/>
<organism evidence="5 6">
    <name type="scientific">Shewanella fodinae</name>
    <dbReference type="NCBI Taxonomy" id="552357"/>
    <lineage>
        <taxon>Bacteria</taxon>
        <taxon>Pseudomonadati</taxon>
        <taxon>Pseudomonadota</taxon>
        <taxon>Gammaproteobacteria</taxon>
        <taxon>Alteromonadales</taxon>
        <taxon>Shewanellaceae</taxon>
        <taxon>Shewanella</taxon>
    </lineage>
</organism>
<evidence type="ECO:0000313" key="5">
    <source>
        <dbReference type="EMBL" id="TCN90310.1"/>
    </source>
</evidence>
<protein>
    <submittedName>
        <fullName evidence="5">Amino acid ABC transporter substrate-binding protein (PAAT family)</fullName>
    </submittedName>
</protein>
<accession>A0A4R2FK51</accession>
<keyword evidence="6" id="KW-1185">Reference proteome</keyword>
<dbReference type="EMBL" id="SLWF01000002">
    <property type="protein sequence ID" value="TCN90310.1"/>
    <property type="molecule type" value="Genomic_DNA"/>
</dbReference>
<name>A0A4R2FK51_9GAMM</name>
<comment type="similarity">
    <text evidence="1">Belongs to the bacterial solute-binding protein 3 family.</text>
</comment>
<reference evidence="5 6" key="1">
    <citation type="submission" date="2019-03" db="EMBL/GenBank/DDBJ databases">
        <title>Freshwater and sediment microbial communities from various areas in North America, analyzing microbe dynamics in response to fracking.</title>
        <authorList>
            <person name="Lamendella R."/>
        </authorList>
    </citation>
    <scope>NUCLEOTIDE SEQUENCE [LARGE SCALE GENOMIC DNA]</scope>
    <source>
        <strain evidence="5 6">74A</strain>
    </source>
</reference>
<dbReference type="SMART" id="SM00062">
    <property type="entry name" value="PBPb"/>
    <property type="match status" value="1"/>
</dbReference>
<evidence type="ECO:0000256" key="2">
    <source>
        <dbReference type="ARBA" id="ARBA00022729"/>
    </source>
</evidence>
<proteinExistence type="inferred from homology"/>
<feature type="chain" id="PRO_5020397143" evidence="3">
    <location>
        <begin position="26"/>
        <end position="257"/>
    </location>
</feature>
<dbReference type="InterPro" id="IPR001638">
    <property type="entry name" value="Solute-binding_3/MltF_N"/>
</dbReference>
<dbReference type="PANTHER" id="PTHR35936">
    <property type="entry name" value="MEMBRANE-BOUND LYTIC MUREIN TRANSGLYCOSYLASE F"/>
    <property type="match status" value="1"/>
</dbReference>
<dbReference type="Pfam" id="PF00497">
    <property type="entry name" value="SBP_bac_3"/>
    <property type="match status" value="1"/>
</dbReference>
<comment type="caution">
    <text evidence="5">The sequence shown here is derived from an EMBL/GenBank/DDBJ whole genome shotgun (WGS) entry which is preliminary data.</text>
</comment>
<dbReference type="SUPFAM" id="SSF53850">
    <property type="entry name" value="Periplasmic binding protein-like II"/>
    <property type="match status" value="1"/>
</dbReference>
<evidence type="ECO:0000256" key="1">
    <source>
        <dbReference type="ARBA" id="ARBA00010333"/>
    </source>
</evidence>
<evidence type="ECO:0000259" key="4">
    <source>
        <dbReference type="SMART" id="SM00062"/>
    </source>
</evidence>
<feature type="domain" description="Solute-binding protein family 3/N-terminal" evidence="4">
    <location>
        <begin position="30"/>
        <end position="250"/>
    </location>
</feature>
<dbReference type="Gene3D" id="3.40.190.10">
    <property type="entry name" value="Periplasmic binding protein-like II"/>
    <property type="match status" value="2"/>
</dbReference>
<feature type="signal peptide" evidence="3">
    <location>
        <begin position="1"/>
        <end position="25"/>
    </location>
</feature>
<dbReference type="Proteomes" id="UP000294832">
    <property type="component" value="Unassembled WGS sequence"/>
</dbReference>
<dbReference type="OrthoDB" id="370676at2"/>